<feature type="region of interest" description="Disordered" evidence="1">
    <location>
        <begin position="86"/>
        <end position="107"/>
    </location>
</feature>
<accession>A0A9X1QIG4</accession>
<dbReference type="Proteomes" id="UP001139410">
    <property type="component" value="Unassembled WGS sequence"/>
</dbReference>
<reference evidence="2" key="1">
    <citation type="submission" date="2022-01" db="EMBL/GenBank/DDBJ databases">
        <authorList>
            <person name="Jo J.-H."/>
            <person name="Im W.-T."/>
        </authorList>
    </citation>
    <scope>NUCLEOTIDE SEQUENCE</scope>
    <source>
        <strain evidence="2">G124</strain>
    </source>
</reference>
<sequence length="388" mass="42652">MPAHAADAIRIMSGFAERTGLTSDAGPKRYLWTDAFALCNWLELYRESRDERYRDLAATLIEQVHLVLGRHRPDDSRTGWLSGLPEEEGALHPTAGGLRIGKPLPERRTNEPFDDRLEWEREGQYFHYLTKWIDALIRAAVILDAPHFRTQAAELAKAVFRPFLLTSPSGRPVGLSWKMSMDLSRPLVAGSNPHDALDGYVTYRLVEEIGGGSNSPQISSEINVLRQLCIDVQWGTSDPLGIGGLLLDAFRLATLPDLQTSEKQLLGNIIFGAEAGVQQFLRSGAMQGQPAMRLAFRELGLAIGLQALPAIAIAANRLGMMTGSIAASLSSLLSFGKVDRAIVDFWSELQNQRVSTWQDHRDINEVMLVAAILHSQVGTAPLPAPQTA</sequence>
<comment type="caution">
    <text evidence="2">The sequence shown here is derived from an EMBL/GenBank/DDBJ whole genome shotgun (WGS) entry which is preliminary data.</text>
</comment>
<dbReference type="AlphaFoldDB" id="A0A9X1QIG4"/>
<protein>
    <submittedName>
        <fullName evidence="2">Uncharacterized protein</fullName>
    </submittedName>
</protein>
<name>A0A9X1QIG4_9SPHN</name>
<organism evidence="2 3">
    <name type="scientific">Sphingomonas cremea</name>
    <dbReference type="NCBI Taxonomy" id="2904799"/>
    <lineage>
        <taxon>Bacteria</taxon>
        <taxon>Pseudomonadati</taxon>
        <taxon>Pseudomonadota</taxon>
        <taxon>Alphaproteobacteria</taxon>
        <taxon>Sphingomonadales</taxon>
        <taxon>Sphingomonadaceae</taxon>
        <taxon>Sphingomonas</taxon>
    </lineage>
</organism>
<dbReference type="EMBL" id="JAKFGM010000001">
    <property type="protein sequence ID" value="MCF2514005.1"/>
    <property type="molecule type" value="Genomic_DNA"/>
</dbReference>
<evidence type="ECO:0000313" key="3">
    <source>
        <dbReference type="Proteomes" id="UP001139410"/>
    </source>
</evidence>
<dbReference type="RefSeq" id="WP_235066490.1">
    <property type="nucleotide sequence ID" value="NZ_JAKFGM010000001.1"/>
</dbReference>
<evidence type="ECO:0000256" key="1">
    <source>
        <dbReference type="SAM" id="MobiDB-lite"/>
    </source>
</evidence>
<evidence type="ECO:0000313" key="2">
    <source>
        <dbReference type="EMBL" id="MCF2514005.1"/>
    </source>
</evidence>
<keyword evidence="3" id="KW-1185">Reference proteome</keyword>
<gene>
    <name evidence="2" type="ORF">LVY65_02830</name>
</gene>
<proteinExistence type="predicted"/>